<evidence type="ECO:0000259" key="2">
    <source>
        <dbReference type="SMART" id="SM00226"/>
    </source>
</evidence>
<dbReference type="Gene3D" id="3.40.50.2300">
    <property type="match status" value="1"/>
</dbReference>
<evidence type="ECO:0000256" key="1">
    <source>
        <dbReference type="SAM" id="MobiDB-lite"/>
    </source>
</evidence>
<comment type="caution">
    <text evidence="3">The sequence shown here is derived from an EMBL/GenBank/DDBJ whole genome shotgun (WGS) entry which is preliminary data.</text>
</comment>
<dbReference type="EMBL" id="JBBNAF010000005">
    <property type="protein sequence ID" value="KAK9141790.1"/>
    <property type="molecule type" value="Genomic_DNA"/>
</dbReference>
<feature type="compositionally biased region" description="Polar residues" evidence="1">
    <location>
        <begin position="46"/>
        <end position="75"/>
    </location>
</feature>
<evidence type="ECO:0000313" key="4">
    <source>
        <dbReference type="Proteomes" id="UP001420932"/>
    </source>
</evidence>
<feature type="region of interest" description="Disordered" evidence="1">
    <location>
        <begin position="37"/>
        <end position="75"/>
    </location>
</feature>
<dbReference type="PANTHER" id="PTHR47439">
    <property type="entry name" value="LOW MOLECULAR WEIGHT PHOSPHOTYROSINE PROTEIN PHOSPHATASE-RELATED"/>
    <property type="match status" value="1"/>
</dbReference>
<proteinExistence type="predicted"/>
<reference evidence="3 4" key="1">
    <citation type="submission" date="2024-01" db="EMBL/GenBank/DDBJ databases">
        <title>Genome assemblies of Stephania.</title>
        <authorList>
            <person name="Yang L."/>
        </authorList>
    </citation>
    <scope>NUCLEOTIDE SEQUENCE [LARGE SCALE GENOMIC DNA]</scope>
    <source>
        <strain evidence="3">YNDBR</strain>
        <tissue evidence="3">Leaf</tissue>
    </source>
</reference>
<sequence>MRGVCGRPTVSTISSYLQLCHPQRSFSVLPKSSLTFPPKSQHKPFNISSNSAKPISSMASNSTPHRQRPGPSQSSLCALATSAEAQQLRECSGTLSIRGPLNPTSTLILPALLAIMRFEFESWACVLKGNPADSRMRAAAKRRGIEITSISRPIRASDFRDFDLILAMDKQNREDILGAFERWRFKEALPADAHKKVKLMCSYCKKHEETEVPDPYYGGPQGFEKSILDDRDGNPLAVASRRFSTNYPIDFSISSALHACLRTVYLDFSEAEVLDLLEDGCESLLESIVSENSHIFNS</sequence>
<dbReference type="Pfam" id="PF01451">
    <property type="entry name" value="LMWPc"/>
    <property type="match status" value="1"/>
</dbReference>
<keyword evidence="4" id="KW-1185">Reference proteome</keyword>
<dbReference type="SMART" id="SM00226">
    <property type="entry name" value="LMWPc"/>
    <property type="match status" value="1"/>
</dbReference>
<name>A0AAP0PHY5_9MAGN</name>
<dbReference type="Proteomes" id="UP001420932">
    <property type="component" value="Unassembled WGS sequence"/>
</dbReference>
<dbReference type="InterPro" id="IPR052995">
    <property type="entry name" value="LMW-PTP"/>
</dbReference>
<dbReference type="SUPFAM" id="SSF52788">
    <property type="entry name" value="Phosphotyrosine protein phosphatases I"/>
    <property type="match status" value="1"/>
</dbReference>
<protein>
    <recommendedName>
        <fullName evidence="2">Phosphotyrosine protein phosphatase I domain-containing protein</fullName>
    </recommendedName>
</protein>
<dbReference type="InterPro" id="IPR023485">
    <property type="entry name" value="Ptyr_pPase"/>
</dbReference>
<accession>A0AAP0PHY5</accession>
<evidence type="ECO:0000313" key="3">
    <source>
        <dbReference type="EMBL" id="KAK9141790.1"/>
    </source>
</evidence>
<dbReference type="PANTHER" id="PTHR47439:SF1">
    <property type="entry name" value="ACID PHOSPHATASE"/>
    <property type="match status" value="1"/>
</dbReference>
<gene>
    <name evidence="3" type="ORF">Syun_011190</name>
</gene>
<dbReference type="InterPro" id="IPR036196">
    <property type="entry name" value="Ptyr_pPase_sf"/>
</dbReference>
<organism evidence="3 4">
    <name type="scientific">Stephania yunnanensis</name>
    <dbReference type="NCBI Taxonomy" id="152371"/>
    <lineage>
        <taxon>Eukaryota</taxon>
        <taxon>Viridiplantae</taxon>
        <taxon>Streptophyta</taxon>
        <taxon>Embryophyta</taxon>
        <taxon>Tracheophyta</taxon>
        <taxon>Spermatophyta</taxon>
        <taxon>Magnoliopsida</taxon>
        <taxon>Ranunculales</taxon>
        <taxon>Menispermaceae</taxon>
        <taxon>Menispermoideae</taxon>
        <taxon>Cissampelideae</taxon>
        <taxon>Stephania</taxon>
    </lineage>
</organism>
<dbReference type="AlphaFoldDB" id="A0AAP0PHY5"/>
<feature type="domain" description="Phosphotyrosine protein phosphatase I" evidence="2">
    <location>
        <begin position="110"/>
        <end position="240"/>
    </location>
</feature>